<accession>A0A0E9PQX0</accession>
<feature type="region of interest" description="Disordered" evidence="1">
    <location>
        <begin position="1"/>
        <end position="35"/>
    </location>
</feature>
<dbReference type="AlphaFoldDB" id="A0A0E9PQX0"/>
<name>A0A0E9PQX0_ANGAN</name>
<sequence length="50" mass="5568">MNKPATSCRCIYHDSQRSGRRSSKTGSPQNSMESCHGYAVLHQRLSGENN</sequence>
<organism evidence="2">
    <name type="scientific">Anguilla anguilla</name>
    <name type="common">European freshwater eel</name>
    <name type="synonym">Muraena anguilla</name>
    <dbReference type="NCBI Taxonomy" id="7936"/>
    <lineage>
        <taxon>Eukaryota</taxon>
        <taxon>Metazoa</taxon>
        <taxon>Chordata</taxon>
        <taxon>Craniata</taxon>
        <taxon>Vertebrata</taxon>
        <taxon>Euteleostomi</taxon>
        <taxon>Actinopterygii</taxon>
        <taxon>Neopterygii</taxon>
        <taxon>Teleostei</taxon>
        <taxon>Anguilliformes</taxon>
        <taxon>Anguillidae</taxon>
        <taxon>Anguilla</taxon>
    </lineage>
</organism>
<proteinExistence type="predicted"/>
<dbReference type="EMBL" id="GBXM01101875">
    <property type="protein sequence ID" value="JAH06702.1"/>
    <property type="molecule type" value="Transcribed_RNA"/>
</dbReference>
<evidence type="ECO:0000313" key="2">
    <source>
        <dbReference type="EMBL" id="JAH06702.1"/>
    </source>
</evidence>
<reference evidence="2" key="1">
    <citation type="submission" date="2014-11" db="EMBL/GenBank/DDBJ databases">
        <authorList>
            <person name="Amaro Gonzalez C."/>
        </authorList>
    </citation>
    <scope>NUCLEOTIDE SEQUENCE</scope>
</reference>
<evidence type="ECO:0000256" key="1">
    <source>
        <dbReference type="SAM" id="MobiDB-lite"/>
    </source>
</evidence>
<reference evidence="2" key="2">
    <citation type="journal article" date="2015" name="Fish Shellfish Immunol.">
        <title>Early steps in the European eel (Anguilla anguilla)-Vibrio vulnificus interaction in the gills: Role of the RtxA13 toxin.</title>
        <authorList>
            <person name="Callol A."/>
            <person name="Pajuelo D."/>
            <person name="Ebbesson L."/>
            <person name="Teles M."/>
            <person name="MacKenzie S."/>
            <person name="Amaro C."/>
        </authorList>
    </citation>
    <scope>NUCLEOTIDE SEQUENCE</scope>
</reference>
<protein>
    <submittedName>
        <fullName evidence="2">Uncharacterized protein</fullName>
    </submittedName>
</protein>
<feature type="compositionally biased region" description="Polar residues" evidence="1">
    <location>
        <begin position="24"/>
        <end position="33"/>
    </location>
</feature>